<dbReference type="InterPro" id="IPR013096">
    <property type="entry name" value="Cupin_2"/>
</dbReference>
<dbReference type="PANTHER" id="PTHR36440:SF1">
    <property type="entry name" value="PUTATIVE (AFU_ORTHOLOGUE AFUA_8G07350)-RELATED"/>
    <property type="match status" value="1"/>
</dbReference>
<feature type="domain" description="Cupin type-2" evidence="1">
    <location>
        <begin position="47"/>
        <end position="110"/>
    </location>
</feature>
<dbReference type="PANTHER" id="PTHR36440">
    <property type="entry name" value="PUTATIVE (AFU_ORTHOLOGUE AFUA_8G07350)-RELATED"/>
    <property type="match status" value="1"/>
</dbReference>
<evidence type="ECO:0000259" key="1">
    <source>
        <dbReference type="Pfam" id="PF07883"/>
    </source>
</evidence>
<gene>
    <name evidence="2" type="ORF">OKA05_09150</name>
</gene>
<dbReference type="InterPro" id="IPR014710">
    <property type="entry name" value="RmlC-like_jellyroll"/>
</dbReference>
<dbReference type="InterPro" id="IPR053146">
    <property type="entry name" value="QDO-like"/>
</dbReference>
<dbReference type="EMBL" id="JAPDDT010000003">
    <property type="protein sequence ID" value="MCW1922718.1"/>
    <property type="molecule type" value="Genomic_DNA"/>
</dbReference>
<keyword evidence="3" id="KW-1185">Reference proteome</keyword>
<dbReference type="Proteomes" id="UP001320876">
    <property type="component" value="Unassembled WGS sequence"/>
</dbReference>
<dbReference type="InterPro" id="IPR011051">
    <property type="entry name" value="RmlC_Cupin_sf"/>
</dbReference>
<comment type="caution">
    <text evidence="2">The sequence shown here is derived from an EMBL/GenBank/DDBJ whole genome shotgun (WGS) entry which is preliminary data.</text>
</comment>
<reference evidence="2 3" key="1">
    <citation type="submission" date="2022-10" db="EMBL/GenBank/DDBJ databases">
        <title>Luteolibacter arcticus strain CCTCC AB 2014275, whole genome shotgun sequencing project.</title>
        <authorList>
            <person name="Zhao G."/>
            <person name="Shen L."/>
        </authorList>
    </citation>
    <scope>NUCLEOTIDE SEQUENCE [LARGE SCALE GENOMIC DNA]</scope>
    <source>
        <strain evidence="2 3">CCTCC AB 2014275</strain>
    </source>
</reference>
<name>A0ABT3GGI3_9BACT</name>
<organism evidence="2 3">
    <name type="scientific">Luteolibacter arcticus</name>
    <dbReference type="NCBI Taxonomy" id="1581411"/>
    <lineage>
        <taxon>Bacteria</taxon>
        <taxon>Pseudomonadati</taxon>
        <taxon>Verrucomicrobiota</taxon>
        <taxon>Verrucomicrobiia</taxon>
        <taxon>Verrucomicrobiales</taxon>
        <taxon>Verrucomicrobiaceae</taxon>
        <taxon>Luteolibacter</taxon>
    </lineage>
</organism>
<accession>A0ABT3GGI3</accession>
<evidence type="ECO:0000313" key="3">
    <source>
        <dbReference type="Proteomes" id="UP001320876"/>
    </source>
</evidence>
<dbReference type="SUPFAM" id="SSF51182">
    <property type="entry name" value="RmlC-like cupins"/>
    <property type="match status" value="1"/>
</dbReference>
<proteinExistence type="predicted"/>
<dbReference type="RefSeq" id="WP_264486826.1">
    <property type="nucleotide sequence ID" value="NZ_JAPDDT010000003.1"/>
</dbReference>
<dbReference type="Pfam" id="PF07883">
    <property type="entry name" value="Cupin_2"/>
    <property type="match status" value="1"/>
</dbReference>
<dbReference type="Gene3D" id="2.60.120.10">
    <property type="entry name" value="Jelly Rolls"/>
    <property type="match status" value="1"/>
</dbReference>
<protein>
    <submittedName>
        <fullName evidence="2">Cupin domain-containing protein</fullName>
    </submittedName>
</protein>
<evidence type="ECO:0000313" key="2">
    <source>
        <dbReference type="EMBL" id="MCW1922718.1"/>
    </source>
</evidence>
<sequence>MSPSPAIPPVIVPPADARTHHAFGDTTAFLLTGEQTGGRYTMSANVIDPGGGPPPHWHDHQDEWFYVVDGRAEFFKDGVWTEVPVGTAVFIPRGAVHAFRNAGDTPMKLTIHTAPSGFEAFFARIAEEFNRDGGPDMGRVVEISAEHGIHYV</sequence>